<proteinExistence type="predicted"/>
<evidence type="ECO:0000313" key="3">
    <source>
        <dbReference type="Proteomes" id="UP000784294"/>
    </source>
</evidence>
<keyword evidence="3" id="KW-1185">Reference proteome</keyword>
<accession>A0A3S5BKH9</accession>
<dbReference type="EMBL" id="CAAALY010000314">
    <property type="protein sequence ID" value="VEL06730.1"/>
    <property type="molecule type" value="Genomic_DNA"/>
</dbReference>
<protein>
    <submittedName>
        <fullName evidence="2">Uncharacterized protein</fullName>
    </submittedName>
</protein>
<feature type="region of interest" description="Disordered" evidence="1">
    <location>
        <begin position="91"/>
        <end position="143"/>
    </location>
</feature>
<evidence type="ECO:0000256" key="1">
    <source>
        <dbReference type="SAM" id="MobiDB-lite"/>
    </source>
</evidence>
<comment type="caution">
    <text evidence="2">The sequence shown here is derived from an EMBL/GenBank/DDBJ whole genome shotgun (WGS) entry which is preliminary data.</text>
</comment>
<evidence type="ECO:0000313" key="2">
    <source>
        <dbReference type="EMBL" id="VEL06730.1"/>
    </source>
</evidence>
<organism evidence="2 3">
    <name type="scientific">Protopolystoma xenopodis</name>
    <dbReference type="NCBI Taxonomy" id="117903"/>
    <lineage>
        <taxon>Eukaryota</taxon>
        <taxon>Metazoa</taxon>
        <taxon>Spiralia</taxon>
        <taxon>Lophotrochozoa</taxon>
        <taxon>Platyhelminthes</taxon>
        <taxon>Monogenea</taxon>
        <taxon>Polyopisthocotylea</taxon>
        <taxon>Polystomatidea</taxon>
        <taxon>Polystomatidae</taxon>
        <taxon>Protopolystoma</taxon>
    </lineage>
</organism>
<gene>
    <name evidence="2" type="ORF">PXEA_LOCUS170</name>
</gene>
<feature type="compositionally biased region" description="Basic and acidic residues" evidence="1">
    <location>
        <begin position="96"/>
        <end position="106"/>
    </location>
</feature>
<reference evidence="2" key="1">
    <citation type="submission" date="2018-11" db="EMBL/GenBank/DDBJ databases">
        <authorList>
            <consortium name="Pathogen Informatics"/>
        </authorList>
    </citation>
    <scope>NUCLEOTIDE SEQUENCE</scope>
</reference>
<name>A0A3S5BKH9_9PLAT</name>
<sequence length="207" mass="22613">MEDLSLDLSSLCSLTRLLLSHADHQLREATDCLHLDPAEEDGLFSIAPATADDTHEQLYAVLLALRNLWLHSLLFAGSPFSAHCLDDTSVAPLRGPDSEPDSKERGSAVGAEVGESSHRTVSTARAIRGSEDEEADDGGMSSVEAVQTSDKWLNAKRRDFVKEIDLRLKQHLDLIEASGLPDLKSTRATITGRTRERKARAAVNCIR</sequence>
<dbReference type="AlphaFoldDB" id="A0A3S5BKH9"/>
<dbReference type="Proteomes" id="UP000784294">
    <property type="component" value="Unassembled WGS sequence"/>
</dbReference>